<feature type="compositionally biased region" description="Basic and acidic residues" evidence="2">
    <location>
        <begin position="104"/>
        <end position="117"/>
    </location>
</feature>
<feature type="chain" id="PRO_5034088922" description="Methyltransferase domain-containing protein" evidence="3">
    <location>
        <begin position="23"/>
        <end position="354"/>
    </location>
</feature>
<gene>
    <name evidence="4" type="ORF">D9613_003350</name>
</gene>
<evidence type="ECO:0000313" key="5">
    <source>
        <dbReference type="Proteomes" id="UP000521872"/>
    </source>
</evidence>
<feature type="signal peptide" evidence="3">
    <location>
        <begin position="1"/>
        <end position="22"/>
    </location>
</feature>
<sequence>MSLFMLQSLWFTMFMLVRVTMSSKLYKVEVNSCFLASQNDPNICFISFLSEPIILKYATHYLFGSSCRRHSSHIAKMSGQLNLPMLDLDHPSLKPKVEYYNIGEKQHDHPSGQDAHSHAHNHSEHHHHHQHKDASVNMVEENKKHFNEIASHNHEDPRWITLAQRTAVEMRKKYQFDKNSTVLLDFATNAGLIARELEPYAKKIVGVDISDGPVNIFNEWVAKKGISAEKMHAVAVELEGKEGELDGLKFDVITCGASYHHFEDINKMTKMLTSFLKPNGVLLVVDVTKVNSEKALPSDHTHDHFVPHKAGLTSESMEEAFTKAGLTGFNFELFSKVRMLGNESFLFIASGKKE</sequence>
<evidence type="ECO:0000256" key="3">
    <source>
        <dbReference type="SAM" id="SignalP"/>
    </source>
</evidence>
<dbReference type="Proteomes" id="UP000521872">
    <property type="component" value="Unassembled WGS sequence"/>
</dbReference>
<evidence type="ECO:0000256" key="1">
    <source>
        <dbReference type="ARBA" id="ARBA00022679"/>
    </source>
</evidence>
<keyword evidence="1" id="KW-0808">Transferase</keyword>
<proteinExistence type="predicted"/>
<name>A0A8H4VPE8_9AGAR</name>
<keyword evidence="3" id="KW-0732">Signal</keyword>
<evidence type="ECO:0000313" key="4">
    <source>
        <dbReference type="EMBL" id="KAF4615510.1"/>
    </source>
</evidence>
<feature type="region of interest" description="Disordered" evidence="2">
    <location>
        <begin position="104"/>
        <end position="135"/>
    </location>
</feature>
<dbReference type="GO" id="GO:0016740">
    <property type="term" value="F:transferase activity"/>
    <property type="evidence" value="ECO:0007669"/>
    <property type="project" value="UniProtKB-KW"/>
</dbReference>
<evidence type="ECO:0000256" key="2">
    <source>
        <dbReference type="SAM" id="MobiDB-lite"/>
    </source>
</evidence>
<reference evidence="4 5" key="1">
    <citation type="submission" date="2019-12" db="EMBL/GenBank/DDBJ databases">
        <authorList>
            <person name="Floudas D."/>
            <person name="Bentzer J."/>
            <person name="Ahren D."/>
            <person name="Johansson T."/>
            <person name="Persson P."/>
            <person name="Tunlid A."/>
        </authorList>
    </citation>
    <scope>NUCLEOTIDE SEQUENCE [LARGE SCALE GENOMIC DNA]</scope>
    <source>
        <strain evidence="4 5">CBS 102.39</strain>
    </source>
</reference>
<dbReference type="EMBL" id="JAACJL010000044">
    <property type="protein sequence ID" value="KAF4615510.1"/>
    <property type="molecule type" value="Genomic_DNA"/>
</dbReference>
<dbReference type="AlphaFoldDB" id="A0A8H4VPE8"/>
<dbReference type="InterPro" id="IPR029063">
    <property type="entry name" value="SAM-dependent_MTases_sf"/>
</dbReference>
<dbReference type="PANTHER" id="PTHR43861:SF3">
    <property type="entry name" value="PUTATIVE (AFU_ORTHOLOGUE AFUA_2G14390)-RELATED"/>
    <property type="match status" value="1"/>
</dbReference>
<protein>
    <recommendedName>
        <fullName evidence="6">Methyltransferase domain-containing protein</fullName>
    </recommendedName>
</protein>
<dbReference type="CDD" id="cd02440">
    <property type="entry name" value="AdoMet_MTases"/>
    <property type="match status" value="1"/>
</dbReference>
<organism evidence="4 5">
    <name type="scientific">Agrocybe pediades</name>
    <dbReference type="NCBI Taxonomy" id="84607"/>
    <lineage>
        <taxon>Eukaryota</taxon>
        <taxon>Fungi</taxon>
        <taxon>Dikarya</taxon>
        <taxon>Basidiomycota</taxon>
        <taxon>Agaricomycotina</taxon>
        <taxon>Agaricomycetes</taxon>
        <taxon>Agaricomycetidae</taxon>
        <taxon>Agaricales</taxon>
        <taxon>Agaricineae</taxon>
        <taxon>Strophariaceae</taxon>
        <taxon>Agrocybe</taxon>
    </lineage>
</organism>
<evidence type="ECO:0008006" key="6">
    <source>
        <dbReference type="Google" id="ProtNLM"/>
    </source>
</evidence>
<dbReference type="Gene3D" id="3.40.50.150">
    <property type="entry name" value="Vaccinia Virus protein VP39"/>
    <property type="match status" value="1"/>
</dbReference>
<accession>A0A8H4VPE8</accession>
<dbReference type="SUPFAM" id="SSF53335">
    <property type="entry name" value="S-adenosyl-L-methionine-dependent methyltransferases"/>
    <property type="match status" value="1"/>
</dbReference>
<dbReference type="PANTHER" id="PTHR43861">
    <property type="entry name" value="TRANS-ACONITATE 2-METHYLTRANSFERASE-RELATED"/>
    <property type="match status" value="1"/>
</dbReference>
<dbReference type="Pfam" id="PF13489">
    <property type="entry name" value="Methyltransf_23"/>
    <property type="match status" value="1"/>
</dbReference>
<keyword evidence="5" id="KW-1185">Reference proteome</keyword>
<comment type="caution">
    <text evidence="4">The sequence shown here is derived from an EMBL/GenBank/DDBJ whole genome shotgun (WGS) entry which is preliminary data.</text>
</comment>
<feature type="compositionally biased region" description="Basic residues" evidence="2">
    <location>
        <begin position="118"/>
        <end position="131"/>
    </location>
</feature>